<comment type="caution">
    <text evidence="5">The sequence shown here is derived from an EMBL/GenBank/DDBJ whole genome shotgun (WGS) entry which is preliminary data.</text>
</comment>
<dbReference type="EMBL" id="VYYT01000356">
    <property type="protein sequence ID" value="KAK2739997.1"/>
    <property type="molecule type" value="Genomic_DNA"/>
</dbReference>
<dbReference type="Gene3D" id="1.25.40.20">
    <property type="entry name" value="Ankyrin repeat-containing domain"/>
    <property type="match status" value="1"/>
</dbReference>
<proteinExistence type="predicted"/>
<sequence length="282" mass="31100">MDNSHADRPGPLYLSVERRSEEMTRVLLKANMDPNESNYLVKFGRSPLQKAVEDGNLQMIDLLLQAGADVNTPAAKTRGATALQLAAIKGRLGIAKRLIELKANVNAPGAETHGRTALEGAAEHGRLDMVQLLLDCGANVAGSGRLQYLKAIRLANDQGHTVMADFLENLRAWLTLDYEIWDMVIRLKRDDYWGELEGLCCLEEFIANSAESPSSNYRDGDSPEETESLGGNSDDEYNSGTEESFRQGIVVRGDDVRVEGRPALYDLEIHQHQCLLEPGMTT</sequence>
<evidence type="ECO:0008006" key="7">
    <source>
        <dbReference type="Google" id="ProtNLM"/>
    </source>
</evidence>
<dbReference type="Pfam" id="PF12796">
    <property type="entry name" value="Ank_2"/>
    <property type="match status" value="2"/>
</dbReference>
<feature type="compositionally biased region" description="Acidic residues" evidence="4">
    <location>
        <begin position="222"/>
        <end position="237"/>
    </location>
</feature>
<evidence type="ECO:0000256" key="4">
    <source>
        <dbReference type="SAM" id="MobiDB-lite"/>
    </source>
</evidence>
<evidence type="ECO:0000256" key="2">
    <source>
        <dbReference type="ARBA" id="ARBA00023043"/>
    </source>
</evidence>
<dbReference type="PANTHER" id="PTHR24173:SF74">
    <property type="entry name" value="ANKYRIN REPEAT DOMAIN-CONTAINING PROTEIN 16"/>
    <property type="match status" value="1"/>
</dbReference>
<keyword evidence="1" id="KW-0677">Repeat</keyword>
<reference evidence="5" key="1">
    <citation type="submission" date="2023-02" db="EMBL/GenBank/DDBJ databases">
        <title>Colletotrichum kahawae CIFC_Que2 genome sequencing and assembly.</title>
        <authorList>
            <person name="Baroncelli R."/>
        </authorList>
    </citation>
    <scope>NUCLEOTIDE SEQUENCE</scope>
    <source>
        <strain evidence="5">CIFC_Que2</strain>
    </source>
</reference>
<dbReference type="SMART" id="SM00248">
    <property type="entry name" value="ANK"/>
    <property type="match status" value="4"/>
</dbReference>
<dbReference type="AlphaFoldDB" id="A0AAD9Y6L4"/>
<feature type="region of interest" description="Disordered" evidence="4">
    <location>
        <begin position="211"/>
        <end position="244"/>
    </location>
</feature>
<dbReference type="PROSITE" id="PS50088">
    <property type="entry name" value="ANK_REPEAT"/>
    <property type="match status" value="3"/>
</dbReference>
<evidence type="ECO:0000313" key="5">
    <source>
        <dbReference type="EMBL" id="KAK2739997.1"/>
    </source>
</evidence>
<name>A0AAD9Y6L4_COLKA</name>
<protein>
    <recommendedName>
        <fullName evidence="7">Ankyrin repeat protein</fullName>
    </recommendedName>
</protein>
<accession>A0AAD9Y6L4</accession>
<gene>
    <name evidence="5" type="ORF">CKAH01_07166</name>
</gene>
<feature type="repeat" description="ANK" evidence="3">
    <location>
        <begin position="43"/>
        <end position="75"/>
    </location>
</feature>
<dbReference type="PANTHER" id="PTHR24173">
    <property type="entry name" value="ANKYRIN REPEAT CONTAINING"/>
    <property type="match status" value="1"/>
</dbReference>
<evidence type="ECO:0000313" key="6">
    <source>
        <dbReference type="Proteomes" id="UP001281614"/>
    </source>
</evidence>
<evidence type="ECO:0000256" key="1">
    <source>
        <dbReference type="ARBA" id="ARBA00022737"/>
    </source>
</evidence>
<dbReference type="Proteomes" id="UP001281614">
    <property type="component" value="Unassembled WGS sequence"/>
</dbReference>
<feature type="repeat" description="ANK" evidence="3">
    <location>
        <begin position="113"/>
        <end position="145"/>
    </location>
</feature>
<keyword evidence="2 3" id="KW-0040">ANK repeat</keyword>
<feature type="repeat" description="ANK" evidence="3">
    <location>
        <begin position="78"/>
        <end position="110"/>
    </location>
</feature>
<organism evidence="5 6">
    <name type="scientific">Colletotrichum kahawae</name>
    <name type="common">Coffee berry disease fungus</name>
    <dbReference type="NCBI Taxonomy" id="34407"/>
    <lineage>
        <taxon>Eukaryota</taxon>
        <taxon>Fungi</taxon>
        <taxon>Dikarya</taxon>
        <taxon>Ascomycota</taxon>
        <taxon>Pezizomycotina</taxon>
        <taxon>Sordariomycetes</taxon>
        <taxon>Hypocreomycetidae</taxon>
        <taxon>Glomerellales</taxon>
        <taxon>Glomerellaceae</taxon>
        <taxon>Colletotrichum</taxon>
        <taxon>Colletotrichum gloeosporioides species complex</taxon>
    </lineage>
</organism>
<evidence type="ECO:0000256" key="3">
    <source>
        <dbReference type="PROSITE-ProRule" id="PRU00023"/>
    </source>
</evidence>
<dbReference type="PROSITE" id="PS50297">
    <property type="entry name" value="ANK_REP_REGION"/>
    <property type="match status" value="3"/>
</dbReference>
<dbReference type="SUPFAM" id="SSF48403">
    <property type="entry name" value="Ankyrin repeat"/>
    <property type="match status" value="1"/>
</dbReference>
<dbReference type="InterPro" id="IPR002110">
    <property type="entry name" value="Ankyrin_rpt"/>
</dbReference>
<keyword evidence="6" id="KW-1185">Reference proteome</keyword>
<dbReference type="InterPro" id="IPR036770">
    <property type="entry name" value="Ankyrin_rpt-contain_sf"/>
</dbReference>